<dbReference type="HOGENOM" id="CLU_066192_17_5_9"/>
<dbReference type="InterPro" id="IPR050807">
    <property type="entry name" value="TransReg_Diox_bact_type"/>
</dbReference>
<dbReference type="GO" id="GO:0005829">
    <property type="term" value="C:cytosol"/>
    <property type="evidence" value="ECO:0007669"/>
    <property type="project" value="TreeGrafter"/>
</dbReference>
<evidence type="ECO:0000256" key="1">
    <source>
        <dbReference type="ARBA" id="ARBA00023015"/>
    </source>
</evidence>
<evidence type="ECO:0000313" key="6">
    <source>
        <dbReference type="Proteomes" id="UP000001349"/>
    </source>
</evidence>
<name>B8I3W9_RUMCH</name>
<reference evidence="5 6" key="1">
    <citation type="submission" date="2009-01" db="EMBL/GenBank/DDBJ databases">
        <title>Complete sequence of Clostridium cellulolyticum H10.</title>
        <authorList>
            <consortium name="US DOE Joint Genome Institute"/>
            <person name="Lucas S."/>
            <person name="Copeland A."/>
            <person name="Lapidus A."/>
            <person name="Glavina del Rio T."/>
            <person name="Dalin E."/>
            <person name="Tice H."/>
            <person name="Bruce D."/>
            <person name="Goodwin L."/>
            <person name="Pitluck S."/>
            <person name="Chertkov O."/>
            <person name="Saunders E."/>
            <person name="Brettin T."/>
            <person name="Detter J.C."/>
            <person name="Han C."/>
            <person name="Larimer F."/>
            <person name="Land M."/>
            <person name="Hauser L."/>
            <person name="Kyrpides N."/>
            <person name="Ivanova N."/>
            <person name="Zhou J."/>
            <person name="Richardson P."/>
        </authorList>
    </citation>
    <scope>NUCLEOTIDE SEQUENCE [LARGE SCALE GENOMIC DNA]</scope>
    <source>
        <strain evidence="6">ATCC 35319 / DSM 5812 / JCM 6584 / H10</strain>
    </source>
</reference>
<accession>B8I3W9</accession>
<evidence type="ECO:0000256" key="2">
    <source>
        <dbReference type="ARBA" id="ARBA00023125"/>
    </source>
</evidence>
<evidence type="ECO:0000256" key="3">
    <source>
        <dbReference type="ARBA" id="ARBA00023163"/>
    </source>
</evidence>
<dbReference type="InterPro" id="IPR001387">
    <property type="entry name" value="Cro/C1-type_HTH"/>
</dbReference>
<keyword evidence="2" id="KW-0238">DNA-binding</keyword>
<dbReference type="AlphaFoldDB" id="B8I3W9"/>
<gene>
    <name evidence="5" type="ordered locus">Ccel_0058</name>
</gene>
<dbReference type="Gene3D" id="1.10.260.40">
    <property type="entry name" value="lambda repressor-like DNA-binding domains"/>
    <property type="match status" value="1"/>
</dbReference>
<dbReference type="PANTHER" id="PTHR46797:SF23">
    <property type="entry name" value="HTH-TYPE TRANSCRIPTIONAL REGULATOR SUTR"/>
    <property type="match status" value="1"/>
</dbReference>
<dbReference type="InterPro" id="IPR010982">
    <property type="entry name" value="Lambda_DNA-bd_dom_sf"/>
</dbReference>
<dbReference type="Pfam" id="PF01381">
    <property type="entry name" value="HTH_3"/>
    <property type="match status" value="1"/>
</dbReference>
<keyword evidence="1" id="KW-0805">Transcription regulation</keyword>
<dbReference type="PANTHER" id="PTHR46797">
    <property type="entry name" value="HTH-TYPE TRANSCRIPTIONAL REGULATOR"/>
    <property type="match status" value="1"/>
</dbReference>
<organism evidence="5 6">
    <name type="scientific">Ruminiclostridium cellulolyticum (strain ATCC 35319 / DSM 5812 / JCM 6584 / H10)</name>
    <name type="common">Clostridium cellulolyticum</name>
    <dbReference type="NCBI Taxonomy" id="394503"/>
    <lineage>
        <taxon>Bacteria</taxon>
        <taxon>Bacillati</taxon>
        <taxon>Bacillota</taxon>
        <taxon>Clostridia</taxon>
        <taxon>Eubacteriales</taxon>
        <taxon>Oscillospiraceae</taxon>
        <taxon>Ruminiclostridium</taxon>
    </lineage>
</organism>
<proteinExistence type="predicted"/>
<dbReference type="EMBL" id="CP001348">
    <property type="protein sequence ID" value="ACL74446.1"/>
    <property type="molecule type" value="Genomic_DNA"/>
</dbReference>
<dbReference type="PROSITE" id="PS50943">
    <property type="entry name" value="HTH_CROC1"/>
    <property type="match status" value="1"/>
</dbReference>
<sequence>MSQKDKPTFLVLLGKKIRQSRLHKGLTQEDLSEITGLHPSYIGQIERGEKSPSVETLIDISKSLDTSISYILNVPDYKMKKELSDLVLLCSEANKEEIYKITEIAKIILKRT</sequence>
<dbReference type="OrthoDB" id="2941482at2"/>
<dbReference type="GO" id="GO:0003677">
    <property type="term" value="F:DNA binding"/>
    <property type="evidence" value="ECO:0007669"/>
    <property type="project" value="UniProtKB-KW"/>
</dbReference>
<dbReference type="GO" id="GO:0003700">
    <property type="term" value="F:DNA-binding transcription factor activity"/>
    <property type="evidence" value="ECO:0007669"/>
    <property type="project" value="TreeGrafter"/>
</dbReference>
<evidence type="ECO:0000313" key="5">
    <source>
        <dbReference type="EMBL" id="ACL74446.1"/>
    </source>
</evidence>
<protein>
    <submittedName>
        <fullName evidence="5">Transcriptional regulator, XRE family</fullName>
    </submittedName>
</protein>
<dbReference type="eggNOG" id="COG1396">
    <property type="taxonomic scope" value="Bacteria"/>
</dbReference>
<keyword evidence="3" id="KW-0804">Transcription</keyword>
<evidence type="ECO:0000259" key="4">
    <source>
        <dbReference type="PROSITE" id="PS50943"/>
    </source>
</evidence>
<keyword evidence="6" id="KW-1185">Reference proteome</keyword>
<feature type="domain" description="HTH cro/C1-type" evidence="4">
    <location>
        <begin position="17"/>
        <end position="71"/>
    </location>
</feature>
<dbReference type="CDD" id="cd00093">
    <property type="entry name" value="HTH_XRE"/>
    <property type="match status" value="1"/>
</dbReference>
<dbReference type="SUPFAM" id="SSF47413">
    <property type="entry name" value="lambda repressor-like DNA-binding domains"/>
    <property type="match status" value="1"/>
</dbReference>
<dbReference type="Proteomes" id="UP000001349">
    <property type="component" value="Chromosome"/>
</dbReference>
<dbReference type="RefSeq" id="WP_012634512.1">
    <property type="nucleotide sequence ID" value="NC_011898.1"/>
</dbReference>
<dbReference type="KEGG" id="cce:Ccel_0058"/>
<dbReference type="SMART" id="SM00530">
    <property type="entry name" value="HTH_XRE"/>
    <property type="match status" value="1"/>
</dbReference>